<evidence type="ECO:0000313" key="2">
    <source>
        <dbReference type="EMBL" id="MBX66866.1"/>
    </source>
</evidence>
<feature type="region of interest" description="Disordered" evidence="1">
    <location>
        <begin position="1"/>
        <end position="26"/>
    </location>
</feature>
<dbReference type="AlphaFoldDB" id="A0A2P2QIS7"/>
<feature type="compositionally biased region" description="Polar residues" evidence="1">
    <location>
        <begin position="14"/>
        <end position="26"/>
    </location>
</feature>
<protein>
    <submittedName>
        <fullName evidence="2">Uncharacterized protein</fullName>
    </submittedName>
</protein>
<dbReference type="EMBL" id="GGEC01086382">
    <property type="protein sequence ID" value="MBX66866.1"/>
    <property type="molecule type" value="Transcribed_RNA"/>
</dbReference>
<sequence length="59" mass="6517">MSSHVVPMWAFQDNRPSTQNKHSNTESTIRSIAQEIILNSVKGCQATLTSLSTLKNEVS</sequence>
<name>A0A2P2QIS7_RHIMU</name>
<reference evidence="2" key="1">
    <citation type="submission" date="2018-02" db="EMBL/GenBank/DDBJ databases">
        <title>Rhizophora mucronata_Transcriptome.</title>
        <authorList>
            <person name="Meera S.P."/>
            <person name="Sreeshan A."/>
            <person name="Augustine A."/>
        </authorList>
    </citation>
    <scope>NUCLEOTIDE SEQUENCE</scope>
    <source>
        <tissue evidence="2">Leaf</tissue>
    </source>
</reference>
<accession>A0A2P2QIS7</accession>
<evidence type="ECO:0000256" key="1">
    <source>
        <dbReference type="SAM" id="MobiDB-lite"/>
    </source>
</evidence>
<organism evidence="2">
    <name type="scientific">Rhizophora mucronata</name>
    <name type="common">Asiatic mangrove</name>
    <dbReference type="NCBI Taxonomy" id="61149"/>
    <lineage>
        <taxon>Eukaryota</taxon>
        <taxon>Viridiplantae</taxon>
        <taxon>Streptophyta</taxon>
        <taxon>Embryophyta</taxon>
        <taxon>Tracheophyta</taxon>
        <taxon>Spermatophyta</taxon>
        <taxon>Magnoliopsida</taxon>
        <taxon>eudicotyledons</taxon>
        <taxon>Gunneridae</taxon>
        <taxon>Pentapetalae</taxon>
        <taxon>rosids</taxon>
        <taxon>fabids</taxon>
        <taxon>Malpighiales</taxon>
        <taxon>Rhizophoraceae</taxon>
        <taxon>Rhizophora</taxon>
    </lineage>
</organism>
<proteinExistence type="predicted"/>